<evidence type="ECO:0000313" key="1">
    <source>
        <dbReference type="EMBL" id="SOC45726.1"/>
    </source>
</evidence>
<gene>
    <name evidence="1" type="ORF">SAMN05892877_117115</name>
</gene>
<organism evidence="1 2">
    <name type="scientific">Rhizobium subbaraonis</name>
    <dbReference type="NCBI Taxonomy" id="908946"/>
    <lineage>
        <taxon>Bacteria</taxon>
        <taxon>Pseudomonadati</taxon>
        <taxon>Pseudomonadota</taxon>
        <taxon>Alphaproteobacteria</taxon>
        <taxon>Hyphomicrobiales</taxon>
        <taxon>Rhizobiaceae</taxon>
        <taxon>Rhizobium/Agrobacterium group</taxon>
        <taxon>Rhizobium</taxon>
    </lineage>
</organism>
<dbReference type="RefSeq" id="WP_097142163.1">
    <property type="nucleotide sequence ID" value="NZ_OBQD01000017.1"/>
</dbReference>
<accession>A0A285UYB4</accession>
<protein>
    <submittedName>
        <fullName evidence="1">Uncharacterized protein</fullName>
    </submittedName>
</protein>
<keyword evidence="2" id="KW-1185">Reference proteome</keyword>
<proteinExistence type="predicted"/>
<evidence type="ECO:0000313" key="2">
    <source>
        <dbReference type="Proteomes" id="UP000219167"/>
    </source>
</evidence>
<dbReference type="OrthoDB" id="10630at2"/>
<dbReference type="EMBL" id="OBQD01000017">
    <property type="protein sequence ID" value="SOC45726.1"/>
    <property type="molecule type" value="Genomic_DNA"/>
</dbReference>
<reference evidence="1 2" key="1">
    <citation type="submission" date="2017-08" db="EMBL/GenBank/DDBJ databases">
        <authorList>
            <person name="de Groot N.N."/>
        </authorList>
    </citation>
    <scope>NUCLEOTIDE SEQUENCE [LARGE SCALE GENOMIC DNA]</scope>
    <source>
        <strain evidence="1 2">JC85</strain>
    </source>
</reference>
<sequence>MKLERTLTQWAGVKPEAIATASPAAITYFAADAQKDIATLATELAVHKGKNASKTRLLAKIRNRLVQVTDHIEDEGDRCYFGSTNDADALRDLKDACEAWLIDAEVPHLRMTTDPYADIRAQKARAEKAEDKVTEQAVVLREAYTALAFAFNRIHASSRTRDGELAADLAKVRGRIEKVLGPALNGEAPALLAAE</sequence>
<dbReference type="AlphaFoldDB" id="A0A285UYB4"/>
<dbReference type="Proteomes" id="UP000219167">
    <property type="component" value="Unassembled WGS sequence"/>
</dbReference>
<name>A0A285UYB4_9HYPH</name>